<dbReference type="PANTHER" id="PTHR42951:SF4">
    <property type="entry name" value="ACYL-COENZYME A THIOESTERASE MBLAC2"/>
    <property type="match status" value="1"/>
</dbReference>
<dbReference type="PANTHER" id="PTHR42951">
    <property type="entry name" value="METALLO-BETA-LACTAMASE DOMAIN-CONTAINING"/>
    <property type="match status" value="1"/>
</dbReference>
<evidence type="ECO:0000259" key="2">
    <source>
        <dbReference type="SMART" id="SM00849"/>
    </source>
</evidence>
<dbReference type="GO" id="GO:0017001">
    <property type="term" value="P:antibiotic catabolic process"/>
    <property type="evidence" value="ECO:0007669"/>
    <property type="project" value="UniProtKB-ARBA"/>
</dbReference>
<dbReference type="InterPro" id="IPR036866">
    <property type="entry name" value="RibonucZ/Hydroxyglut_hydro"/>
</dbReference>
<evidence type="ECO:0000256" key="1">
    <source>
        <dbReference type="ARBA" id="ARBA00005250"/>
    </source>
</evidence>
<dbReference type="InterPro" id="IPR050855">
    <property type="entry name" value="NDM-1-like"/>
</dbReference>
<dbReference type="Pfam" id="PF00753">
    <property type="entry name" value="Lactamase_B"/>
    <property type="match status" value="1"/>
</dbReference>
<organism evidence="3 4">
    <name type="scientific">Yoonia maricola</name>
    <dbReference type="NCBI Taxonomy" id="420999"/>
    <lineage>
        <taxon>Bacteria</taxon>
        <taxon>Pseudomonadati</taxon>
        <taxon>Pseudomonadota</taxon>
        <taxon>Alphaproteobacteria</taxon>
        <taxon>Rhodobacterales</taxon>
        <taxon>Paracoccaceae</taxon>
        <taxon>Yoonia</taxon>
    </lineage>
</organism>
<dbReference type="InterPro" id="IPR001279">
    <property type="entry name" value="Metallo-B-lactamas"/>
</dbReference>
<keyword evidence="4" id="KW-1185">Reference proteome</keyword>
<name>A0A2M8W5Z0_9RHOB</name>
<dbReference type="RefSeq" id="WP_168769161.1">
    <property type="nucleotide sequence ID" value="NZ_PGTY01000002.1"/>
</dbReference>
<comment type="caution">
    <text evidence="3">The sequence shown here is derived from an EMBL/GenBank/DDBJ whole genome shotgun (WGS) entry which is preliminary data.</text>
</comment>
<dbReference type="SUPFAM" id="SSF56281">
    <property type="entry name" value="Metallo-hydrolase/oxidoreductase"/>
    <property type="match status" value="1"/>
</dbReference>
<dbReference type="EMBL" id="PGTY01000002">
    <property type="protein sequence ID" value="PJI86319.1"/>
    <property type="molecule type" value="Genomic_DNA"/>
</dbReference>
<dbReference type="GO" id="GO:0016787">
    <property type="term" value="F:hydrolase activity"/>
    <property type="evidence" value="ECO:0007669"/>
    <property type="project" value="UniProtKB-KW"/>
</dbReference>
<feature type="domain" description="Metallo-beta-lactamase" evidence="2">
    <location>
        <begin position="32"/>
        <end position="239"/>
    </location>
</feature>
<dbReference type="Proteomes" id="UP000228531">
    <property type="component" value="Unassembled WGS sequence"/>
</dbReference>
<dbReference type="AlphaFoldDB" id="A0A2M8W5Z0"/>
<gene>
    <name evidence="3" type="ORF">BC777_2687</name>
</gene>
<evidence type="ECO:0000313" key="3">
    <source>
        <dbReference type="EMBL" id="PJI86319.1"/>
    </source>
</evidence>
<evidence type="ECO:0000313" key="4">
    <source>
        <dbReference type="Proteomes" id="UP000228531"/>
    </source>
</evidence>
<proteinExistence type="inferred from homology"/>
<sequence length="261" mass="28491">MTLPIATQWYTSTKIDDDTTLILEPHVHVLEQANMFLVEGSERDMILDTGMGIVPLKPYLDTFRSNPDKDIICVSSHTHIDHIGCVHEFETRLVHPAEADEMASPSGLSSLYRDDIPASLLQTFLDAGYPPIDELLIDALPFAGYDPKSYVLRGAPATGLLNEGDVVDLGNHQYSVLHLPGHSPGGIGLFEASSGVLFGADAIYDGPLIYEGPGMSVPDYLKTFEKLKALDVSMVHGGHDPSFGSVRMHEIIAKYEAIWST</sequence>
<protein>
    <submittedName>
        <fullName evidence="3">Glyoxylase-like metal-dependent hydrolase (Beta-lactamase superfamily II)</fullName>
    </submittedName>
</protein>
<reference evidence="3 4" key="1">
    <citation type="submission" date="2017-11" db="EMBL/GenBank/DDBJ databases">
        <title>Genomic Encyclopedia of Archaeal and Bacterial Type Strains, Phase II (KMG-II): From Individual Species to Whole Genera.</title>
        <authorList>
            <person name="Goeker M."/>
        </authorList>
    </citation>
    <scope>NUCLEOTIDE SEQUENCE [LARGE SCALE GENOMIC DNA]</scope>
    <source>
        <strain evidence="3 4">DSM 29128</strain>
    </source>
</reference>
<comment type="similarity">
    <text evidence="1">Belongs to the metallo-beta-lactamase superfamily. Class-B beta-lactamase family.</text>
</comment>
<dbReference type="Gene3D" id="3.60.15.10">
    <property type="entry name" value="Ribonuclease Z/Hydroxyacylglutathione hydrolase-like"/>
    <property type="match status" value="1"/>
</dbReference>
<dbReference type="SMART" id="SM00849">
    <property type="entry name" value="Lactamase_B"/>
    <property type="match status" value="1"/>
</dbReference>
<accession>A0A2M8W5Z0</accession>
<keyword evidence="3" id="KW-0378">Hydrolase</keyword>